<dbReference type="Pfam" id="PF01565">
    <property type="entry name" value="FAD_binding_4"/>
    <property type="match status" value="1"/>
</dbReference>
<name>A0A813MKI5_9BILA</name>
<evidence type="ECO:0000256" key="4">
    <source>
        <dbReference type="ARBA" id="ARBA00022827"/>
    </source>
</evidence>
<dbReference type="EMBL" id="CAJNOC010000176">
    <property type="protein sequence ID" value="CAF0723005.1"/>
    <property type="molecule type" value="Genomic_DNA"/>
</dbReference>
<dbReference type="InterPro" id="IPR050416">
    <property type="entry name" value="FAD-linked_Oxidoreductase"/>
</dbReference>
<accession>A0A813MKI5</accession>
<keyword evidence="6" id="KW-0732">Signal</keyword>
<keyword evidence="5" id="KW-0560">Oxidoreductase</keyword>
<dbReference type="InterPro" id="IPR006094">
    <property type="entry name" value="Oxid_FAD_bind_N"/>
</dbReference>
<dbReference type="GO" id="GO:0016491">
    <property type="term" value="F:oxidoreductase activity"/>
    <property type="evidence" value="ECO:0007669"/>
    <property type="project" value="UniProtKB-KW"/>
</dbReference>
<dbReference type="GO" id="GO:0071949">
    <property type="term" value="F:FAD binding"/>
    <property type="evidence" value="ECO:0007669"/>
    <property type="project" value="InterPro"/>
</dbReference>
<dbReference type="PROSITE" id="PS00862">
    <property type="entry name" value="OX2_COVAL_FAD"/>
    <property type="match status" value="1"/>
</dbReference>
<evidence type="ECO:0000256" key="1">
    <source>
        <dbReference type="ARBA" id="ARBA00001974"/>
    </source>
</evidence>
<feature type="chain" id="PRO_5032727335" description="FAD-binding PCMH-type domain-containing protein" evidence="6">
    <location>
        <begin position="19"/>
        <end position="569"/>
    </location>
</feature>
<keyword evidence="9" id="KW-1185">Reference proteome</keyword>
<dbReference type="OrthoDB" id="9983560at2759"/>
<evidence type="ECO:0000256" key="5">
    <source>
        <dbReference type="ARBA" id="ARBA00023002"/>
    </source>
</evidence>
<dbReference type="Gene3D" id="3.30.465.10">
    <property type="match status" value="1"/>
</dbReference>
<dbReference type="UniPathway" id="UPA00991">
    <property type="reaction ID" value="UER00939"/>
</dbReference>
<dbReference type="InterPro" id="IPR006093">
    <property type="entry name" value="Oxy_OxRdtase_FAD_BS"/>
</dbReference>
<evidence type="ECO:0000256" key="3">
    <source>
        <dbReference type="ARBA" id="ARBA00022630"/>
    </source>
</evidence>
<dbReference type="InterPro" id="IPR012951">
    <property type="entry name" value="BBE"/>
</dbReference>
<proteinExistence type="inferred from homology"/>
<feature type="signal peptide" evidence="6">
    <location>
        <begin position="1"/>
        <end position="18"/>
    </location>
</feature>
<dbReference type="PANTHER" id="PTHR42973">
    <property type="entry name" value="BINDING OXIDOREDUCTASE, PUTATIVE (AFU_ORTHOLOGUE AFUA_1G17690)-RELATED"/>
    <property type="match status" value="1"/>
</dbReference>
<evidence type="ECO:0000313" key="8">
    <source>
        <dbReference type="EMBL" id="CAF0723005.1"/>
    </source>
</evidence>
<comment type="cofactor">
    <cofactor evidence="1">
        <name>FAD</name>
        <dbReference type="ChEBI" id="CHEBI:57692"/>
    </cofactor>
</comment>
<dbReference type="AlphaFoldDB" id="A0A813MKI5"/>
<dbReference type="InterPro" id="IPR036318">
    <property type="entry name" value="FAD-bd_PCMH-like_sf"/>
</dbReference>
<dbReference type="Pfam" id="PF08031">
    <property type="entry name" value="BBE"/>
    <property type="match status" value="1"/>
</dbReference>
<dbReference type="PANTHER" id="PTHR42973:SF39">
    <property type="entry name" value="FAD-BINDING PCMH-TYPE DOMAIN-CONTAINING PROTEIN"/>
    <property type="match status" value="1"/>
</dbReference>
<dbReference type="InterPro" id="IPR016169">
    <property type="entry name" value="FAD-bd_PCMH_sub2"/>
</dbReference>
<sequence>MKYLLIFILILKISKLWSFNYALPGDISWPKLSDFVDLETKIIGKIFIRGDNDYKPHTWNKITSIPKPAVIIQPITNNDIIEALKFSKKFNLRISVQSTGHHQDHRNILDNSVHIDMSSMNHKRINLQDKTVTLGPGNNFTQILKFVEEQSNKSLVVASGADPGVGIYGWTTGGGHGPFTKQYGLGVDNLVSIDLILADYSIVTVSENINPEIFRAIRGSGGSTYGIAVSLTVRLHPSLGKMSVFTGVFELNASTVDLISDWIINAPDYAYSYLITNNFGSFKLTTFSAFCLNDEENCQNLLEKLRTGCIPTPEIKVTCNPLYNLFDSYYEYFKTVQSERGAATYLSSTALNSSNIKNGLKEILEFINTTPYTGCSGNAVLGGASSKMDPNSEKTSISKEMRNGLMAITCYSMMEESTPIDDKKYQVKVMDDFAEKILKKYSNWVYWNEPQHNFPKNDWKERYWGGIENYNKLLDIKIKLDPDNLFTCYHCVGYERKFNEMPSVCPENKCTCSNTPNGVCATVNNIRCWSNSTFYSDQCNSQNQEPKHFLTKILQIIITFFKSLFNNIF</sequence>
<comment type="similarity">
    <text evidence="2">Belongs to the oxygen-dependent FAD-linked oxidoreductase family.</text>
</comment>
<organism evidence="8 9">
    <name type="scientific">Brachionus calyciflorus</name>
    <dbReference type="NCBI Taxonomy" id="104777"/>
    <lineage>
        <taxon>Eukaryota</taxon>
        <taxon>Metazoa</taxon>
        <taxon>Spiralia</taxon>
        <taxon>Gnathifera</taxon>
        <taxon>Rotifera</taxon>
        <taxon>Eurotatoria</taxon>
        <taxon>Monogononta</taxon>
        <taxon>Pseudotrocha</taxon>
        <taxon>Ploima</taxon>
        <taxon>Brachionidae</taxon>
        <taxon>Brachionus</taxon>
    </lineage>
</organism>
<feature type="domain" description="FAD-binding PCMH-type" evidence="7">
    <location>
        <begin position="64"/>
        <end position="238"/>
    </location>
</feature>
<dbReference type="Proteomes" id="UP000663879">
    <property type="component" value="Unassembled WGS sequence"/>
</dbReference>
<evidence type="ECO:0000256" key="6">
    <source>
        <dbReference type="SAM" id="SignalP"/>
    </source>
</evidence>
<comment type="caution">
    <text evidence="8">The sequence shown here is derived from an EMBL/GenBank/DDBJ whole genome shotgun (WGS) entry which is preliminary data.</text>
</comment>
<dbReference type="PROSITE" id="PS51387">
    <property type="entry name" value="FAD_PCMH"/>
    <property type="match status" value="1"/>
</dbReference>
<dbReference type="SUPFAM" id="SSF56176">
    <property type="entry name" value="FAD-binding/transporter-associated domain-like"/>
    <property type="match status" value="1"/>
</dbReference>
<evidence type="ECO:0000259" key="7">
    <source>
        <dbReference type="PROSITE" id="PS51387"/>
    </source>
</evidence>
<evidence type="ECO:0000313" key="9">
    <source>
        <dbReference type="Proteomes" id="UP000663879"/>
    </source>
</evidence>
<gene>
    <name evidence="8" type="ORF">OXX778_LOCUS2299</name>
</gene>
<dbReference type="InterPro" id="IPR016166">
    <property type="entry name" value="FAD-bd_PCMH"/>
</dbReference>
<protein>
    <recommendedName>
        <fullName evidence="7">FAD-binding PCMH-type domain-containing protein</fullName>
    </recommendedName>
</protein>
<reference evidence="8" key="1">
    <citation type="submission" date="2021-02" db="EMBL/GenBank/DDBJ databases">
        <authorList>
            <person name="Nowell W R."/>
        </authorList>
    </citation>
    <scope>NUCLEOTIDE SEQUENCE</scope>
    <source>
        <strain evidence="8">Ploen Becks lab</strain>
    </source>
</reference>
<keyword evidence="4" id="KW-0274">FAD</keyword>
<evidence type="ECO:0000256" key="2">
    <source>
        <dbReference type="ARBA" id="ARBA00005466"/>
    </source>
</evidence>
<dbReference type="Gene3D" id="3.40.462.20">
    <property type="match status" value="1"/>
</dbReference>
<keyword evidence="3" id="KW-0285">Flavoprotein</keyword>